<feature type="signal peptide" evidence="1">
    <location>
        <begin position="1"/>
        <end position="17"/>
    </location>
</feature>
<name>A0ABD2NAI8_9CUCU</name>
<reference evidence="2 3" key="1">
    <citation type="journal article" date="2021" name="BMC Biol.">
        <title>Horizontally acquired antibacterial genes associated with adaptive radiation of ladybird beetles.</title>
        <authorList>
            <person name="Li H.S."/>
            <person name="Tang X.F."/>
            <person name="Huang Y.H."/>
            <person name="Xu Z.Y."/>
            <person name="Chen M.L."/>
            <person name="Du X.Y."/>
            <person name="Qiu B.Y."/>
            <person name="Chen P.T."/>
            <person name="Zhang W."/>
            <person name="Slipinski A."/>
            <person name="Escalona H.E."/>
            <person name="Waterhouse R.M."/>
            <person name="Zwick A."/>
            <person name="Pang H."/>
        </authorList>
    </citation>
    <scope>NUCLEOTIDE SEQUENCE [LARGE SCALE GENOMIC DNA]</scope>
    <source>
        <strain evidence="2">SYSU2018</strain>
    </source>
</reference>
<evidence type="ECO:0000256" key="1">
    <source>
        <dbReference type="SAM" id="SignalP"/>
    </source>
</evidence>
<gene>
    <name evidence="2" type="ORF">HHI36_020400</name>
</gene>
<feature type="chain" id="PRO_5044800127" evidence="1">
    <location>
        <begin position="18"/>
        <end position="103"/>
    </location>
</feature>
<organism evidence="2 3">
    <name type="scientific">Cryptolaemus montrouzieri</name>
    <dbReference type="NCBI Taxonomy" id="559131"/>
    <lineage>
        <taxon>Eukaryota</taxon>
        <taxon>Metazoa</taxon>
        <taxon>Ecdysozoa</taxon>
        <taxon>Arthropoda</taxon>
        <taxon>Hexapoda</taxon>
        <taxon>Insecta</taxon>
        <taxon>Pterygota</taxon>
        <taxon>Neoptera</taxon>
        <taxon>Endopterygota</taxon>
        <taxon>Coleoptera</taxon>
        <taxon>Polyphaga</taxon>
        <taxon>Cucujiformia</taxon>
        <taxon>Coccinelloidea</taxon>
        <taxon>Coccinellidae</taxon>
        <taxon>Scymninae</taxon>
        <taxon>Scymnini</taxon>
        <taxon>Cryptolaemus</taxon>
    </lineage>
</organism>
<comment type="caution">
    <text evidence="2">The sequence shown here is derived from an EMBL/GenBank/DDBJ whole genome shotgun (WGS) entry which is preliminary data.</text>
</comment>
<dbReference type="EMBL" id="JABFTP020000083">
    <property type="protein sequence ID" value="KAL3275647.1"/>
    <property type="molecule type" value="Genomic_DNA"/>
</dbReference>
<protein>
    <submittedName>
        <fullName evidence="2">Uncharacterized protein</fullName>
    </submittedName>
</protein>
<keyword evidence="3" id="KW-1185">Reference proteome</keyword>
<evidence type="ECO:0000313" key="2">
    <source>
        <dbReference type="EMBL" id="KAL3275647.1"/>
    </source>
</evidence>
<dbReference type="AlphaFoldDB" id="A0ABD2NAI8"/>
<proteinExistence type="predicted"/>
<keyword evidence="1" id="KW-0732">Signal</keyword>
<sequence>MFKLIVVLAVAICTVNAGIIGGLGLGHGAVIAAPVAHVAESYQNNNQISLHPTPVVVSHAAPVVAHAAPVLVASPAIALGGHGLGLGGHGLGLGGHGLGLGLH</sequence>
<evidence type="ECO:0000313" key="3">
    <source>
        <dbReference type="Proteomes" id="UP001516400"/>
    </source>
</evidence>
<dbReference type="Proteomes" id="UP001516400">
    <property type="component" value="Unassembled WGS sequence"/>
</dbReference>
<accession>A0ABD2NAI8</accession>